<dbReference type="CDD" id="cd10527">
    <property type="entry name" value="SET_LSMT"/>
    <property type="match status" value="1"/>
</dbReference>
<dbReference type="PANTHER" id="PTHR13271:SF34">
    <property type="entry name" value="N-LYSINE METHYLTRANSFERASE SETD6"/>
    <property type="match status" value="1"/>
</dbReference>
<feature type="region of interest" description="Disordered" evidence="1">
    <location>
        <begin position="440"/>
        <end position="461"/>
    </location>
</feature>
<dbReference type="PANTHER" id="PTHR13271">
    <property type="entry name" value="UNCHARACTERIZED PUTATIVE METHYLTRANSFERASE"/>
    <property type="match status" value="1"/>
</dbReference>
<dbReference type="GO" id="GO:0005634">
    <property type="term" value="C:nucleus"/>
    <property type="evidence" value="ECO:0007669"/>
    <property type="project" value="TreeGrafter"/>
</dbReference>
<dbReference type="PROSITE" id="PS50280">
    <property type="entry name" value="SET"/>
    <property type="match status" value="1"/>
</dbReference>
<evidence type="ECO:0000259" key="2">
    <source>
        <dbReference type="PROSITE" id="PS50280"/>
    </source>
</evidence>
<dbReference type="EMBL" id="CDMZ01004013">
    <property type="protein sequence ID" value="CEM48374.1"/>
    <property type="molecule type" value="Genomic_DNA"/>
</dbReference>
<protein>
    <recommendedName>
        <fullName evidence="2">SET domain-containing protein</fullName>
    </recommendedName>
</protein>
<dbReference type="Gene3D" id="3.90.1410.10">
    <property type="entry name" value="set domain protein methyltransferase, domain 1"/>
    <property type="match status" value="1"/>
</dbReference>
<sequence>MRQRGADLGSVDGDGFAHEVRETGSFGSCVFAKRQVDRGQILVSVPKSACISSVEGRRLWIEGAGKEDRRKKFINPSLTALASLHLAVEALRGTTSAWYPYLCMLPSVSDPQGSCLPLLWERDNTHPCLVRGSAFERDLESLREETEEEFEEFKGSLFKFNHNADLEVKSKMFVWAKAMISSRAYIFPPEREGNATGESEGEGQHEGAVCLLVPFVDLFSHSDDVVDAVTMGDGVFVPRDHVVFTVDRPYRPGEQIFSSYGESLTSHDKALLFGFGDKKGGGGEALSDGTGLFSRRHRTGTKAEGSAECPSSLSALLPSLSCEGRVVVSFRCLLEKGVEGCAHEALETEQRRYRDTRRRRRSERRTQEKSFFSANLRFLRLASSVLFLAPAEESAQAQREYAAREGDQVIRELVEVIEDSEGLTMLGFFGSFLRLLEDGGSDKTVDEDREEGREKQTRRKRQDLVDTVAEGEKLAVFACGLLSLAFLFLSRQQSEAQEDALVSEFSVQPAPKALLSLSSTEGAQSPGEESIKSEDRTGISLPVTPHHSESPETLLGLFAEFQQSLEDLQRKTGRMRPGDPVEEVLLSPAPSPEQILFLVLQTLERAVKGRGKEGNTY</sequence>
<accession>A0A0G4HV73</accession>
<feature type="domain" description="SET" evidence="2">
    <location>
        <begin position="16"/>
        <end position="261"/>
    </location>
</feature>
<reference evidence="3" key="1">
    <citation type="submission" date="2014-11" db="EMBL/GenBank/DDBJ databases">
        <authorList>
            <person name="Otto D Thomas"/>
            <person name="Naeem Raeece"/>
        </authorList>
    </citation>
    <scope>NUCLEOTIDE SEQUENCE</scope>
</reference>
<dbReference type="GO" id="GO:0016279">
    <property type="term" value="F:protein-lysine N-methyltransferase activity"/>
    <property type="evidence" value="ECO:0007669"/>
    <property type="project" value="TreeGrafter"/>
</dbReference>
<evidence type="ECO:0000313" key="3">
    <source>
        <dbReference type="EMBL" id="CEM48374.1"/>
    </source>
</evidence>
<evidence type="ECO:0000256" key="1">
    <source>
        <dbReference type="SAM" id="MobiDB-lite"/>
    </source>
</evidence>
<feature type="region of interest" description="Disordered" evidence="1">
    <location>
        <begin position="517"/>
        <end position="549"/>
    </location>
</feature>
<dbReference type="InterPro" id="IPR050600">
    <property type="entry name" value="SETD3_SETD6_MTase"/>
</dbReference>
<dbReference type="InterPro" id="IPR001214">
    <property type="entry name" value="SET_dom"/>
</dbReference>
<proteinExistence type="predicted"/>
<dbReference type="SUPFAM" id="SSF82199">
    <property type="entry name" value="SET domain"/>
    <property type="match status" value="1"/>
</dbReference>
<feature type="compositionally biased region" description="Basic and acidic residues" evidence="1">
    <location>
        <begin position="440"/>
        <end position="455"/>
    </location>
</feature>
<dbReference type="InterPro" id="IPR046341">
    <property type="entry name" value="SET_dom_sf"/>
</dbReference>
<organism evidence="3">
    <name type="scientific">Chromera velia CCMP2878</name>
    <dbReference type="NCBI Taxonomy" id="1169474"/>
    <lineage>
        <taxon>Eukaryota</taxon>
        <taxon>Sar</taxon>
        <taxon>Alveolata</taxon>
        <taxon>Colpodellida</taxon>
        <taxon>Chromeraceae</taxon>
        <taxon>Chromera</taxon>
    </lineage>
</organism>
<dbReference type="AlphaFoldDB" id="A0A0G4HV73"/>
<dbReference type="VEuPathDB" id="CryptoDB:Cvel_8803"/>
<gene>
    <name evidence="3" type="ORF">Cvel_8803</name>
</gene>
<name>A0A0G4HV73_9ALVE</name>